<name>A0A074J7V4_9RHOB</name>
<gene>
    <name evidence="6" type="ORF">TP2_10920</name>
</gene>
<dbReference type="PANTHER" id="PTHR24567">
    <property type="entry name" value="CRP FAMILY TRANSCRIPTIONAL REGULATORY PROTEIN"/>
    <property type="match status" value="1"/>
</dbReference>
<keyword evidence="2" id="KW-0238">DNA-binding</keyword>
<dbReference type="GO" id="GO:0003677">
    <property type="term" value="F:DNA binding"/>
    <property type="evidence" value="ECO:0007669"/>
    <property type="project" value="UniProtKB-KW"/>
</dbReference>
<dbReference type="InterPro" id="IPR012318">
    <property type="entry name" value="HTH_CRP"/>
</dbReference>
<feature type="domain" description="HTH crp-type" evidence="5">
    <location>
        <begin position="149"/>
        <end position="223"/>
    </location>
</feature>
<dbReference type="OrthoDB" id="7584044at2"/>
<dbReference type="RefSeq" id="WP_038078453.1">
    <property type="nucleotide sequence ID" value="NZ_AUND01000034.1"/>
</dbReference>
<protein>
    <recommendedName>
        <fullName evidence="8">HTH crp-type domain-containing protein</fullName>
    </recommendedName>
</protein>
<dbReference type="InterPro" id="IPR018490">
    <property type="entry name" value="cNMP-bd_dom_sf"/>
</dbReference>
<dbReference type="Gene3D" id="2.60.120.10">
    <property type="entry name" value="Jelly Rolls"/>
    <property type="match status" value="1"/>
</dbReference>
<feature type="domain" description="Cyclic nucleotide-binding" evidence="4">
    <location>
        <begin position="15"/>
        <end position="92"/>
    </location>
</feature>
<keyword evidence="7" id="KW-1185">Reference proteome</keyword>
<dbReference type="GO" id="GO:0003700">
    <property type="term" value="F:DNA-binding transcription factor activity"/>
    <property type="evidence" value="ECO:0007669"/>
    <property type="project" value="TreeGrafter"/>
</dbReference>
<dbReference type="eggNOG" id="COG0664">
    <property type="taxonomic scope" value="Bacteria"/>
</dbReference>
<dbReference type="SUPFAM" id="SSF46785">
    <property type="entry name" value="Winged helix' DNA-binding domain"/>
    <property type="match status" value="1"/>
</dbReference>
<dbReference type="PANTHER" id="PTHR24567:SF68">
    <property type="entry name" value="DNA-BINDING TRANSCRIPTIONAL DUAL REGULATOR CRP"/>
    <property type="match status" value="1"/>
</dbReference>
<sequence>MPCSCDHCPFAENPAFERHDANERDAVRLARSGEMRVRAGHPIVTEGSTPQRFYTLLEGQAIRYRILEDGRRQVLNFLFPGDLIGLQSALLDETTHTTEALSAVRLCVFERSQLWDLFAKVPRRAMMLTWQVAREEHFLGDALVTVGQRSAREALAWAFVTLFDRGAQTGLVQDGRMPFPVRQQDLADALGLSLVHTNKTLAKLRAEGLVEWTNGVLALPEIEALARMGLVERHQMRPRFFL</sequence>
<dbReference type="SUPFAM" id="SSF51206">
    <property type="entry name" value="cAMP-binding domain-like"/>
    <property type="match status" value="1"/>
</dbReference>
<reference evidence="6 7" key="1">
    <citation type="submission" date="2013-07" db="EMBL/GenBank/DDBJ databases">
        <title>Thioclava pacifica DSM 10166 Genome Sequencing.</title>
        <authorList>
            <person name="Lai Q."/>
            <person name="Shao Z."/>
        </authorList>
    </citation>
    <scope>NUCLEOTIDE SEQUENCE [LARGE SCALE GENOMIC DNA]</scope>
    <source>
        <strain evidence="6 7">DSM 10166</strain>
    </source>
</reference>
<evidence type="ECO:0000256" key="3">
    <source>
        <dbReference type="ARBA" id="ARBA00023163"/>
    </source>
</evidence>
<evidence type="ECO:0000256" key="2">
    <source>
        <dbReference type="ARBA" id="ARBA00023125"/>
    </source>
</evidence>
<dbReference type="STRING" id="1353537.TP2_10920"/>
<evidence type="ECO:0008006" key="8">
    <source>
        <dbReference type="Google" id="ProtNLM"/>
    </source>
</evidence>
<dbReference type="SMART" id="SM00419">
    <property type="entry name" value="HTH_CRP"/>
    <property type="match status" value="1"/>
</dbReference>
<evidence type="ECO:0000313" key="7">
    <source>
        <dbReference type="Proteomes" id="UP000027432"/>
    </source>
</evidence>
<dbReference type="InterPro" id="IPR036390">
    <property type="entry name" value="WH_DNA-bd_sf"/>
</dbReference>
<keyword evidence="1" id="KW-0805">Transcription regulation</keyword>
<dbReference type="SMART" id="SM00100">
    <property type="entry name" value="cNMP"/>
    <property type="match status" value="1"/>
</dbReference>
<evidence type="ECO:0000256" key="1">
    <source>
        <dbReference type="ARBA" id="ARBA00023015"/>
    </source>
</evidence>
<dbReference type="CDD" id="cd00038">
    <property type="entry name" value="CAP_ED"/>
    <property type="match status" value="1"/>
</dbReference>
<dbReference type="Pfam" id="PF13545">
    <property type="entry name" value="HTH_Crp_2"/>
    <property type="match status" value="1"/>
</dbReference>
<dbReference type="Pfam" id="PF00027">
    <property type="entry name" value="cNMP_binding"/>
    <property type="match status" value="1"/>
</dbReference>
<dbReference type="GO" id="GO:0005829">
    <property type="term" value="C:cytosol"/>
    <property type="evidence" value="ECO:0007669"/>
    <property type="project" value="TreeGrafter"/>
</dbReference>
<dbReference type="PROSITE" id="PS51063">
    <property type="entry name" value="HTH_CRP_2"/>
    <property type="match status" value="1"/>
</dbReference>
<dbReference type="Gene3D" id="1.10.10.10">
    <property type="entry name" value="Winged helix-like DNA-binding domain superfamily/Winged helix DNA-binding domain"/>
    <property type="match status" value="1"/>
</dbReference>
<proteinExistence type="predicted"/>
<dbReference type="InterPro" id="IPR014710">
    <property type="entry name" value="RmlC-like_jellyroll"/>
</dbReference>
<organism evidence="6 7">
    <name type="scientific">Thioclava pacifica DSM 10166</name>
    <dbReference type="NCBI Taxonomy" id="1353537"/>
    <lineage>
        <taxon>Bacteria</taxon>
        <taxon>Pseudomonadati</taxon>
        <taxon>Pseudomonadota</taxon>
        <taxon>Alphaproteobacteria</taxon>
        <taxon>Rhodobacterales</taxon>
        <taxon>Paracoccaceae</taxon>
        <taxon>Thioclava</taxon>
    </lineage>
</organism>
<evidence type="ECO:0000313" key="6">
    <source>
        <dbReference type="EMBL" id="KEO51980.1"/>
    </source>
</evidence>
<accession>A0A074J7V4</accession>
<dbReference type="InterPro" id="IPR036388">
    <property type="entry name" value="WH-like_DNA-bd_sf"/>
</dbReference>
<dbReference type="EMBL" id="AUND01000034">
    <property type="protein sequence ID" value="KEO51980.1"/>
    <property type="molecule type" value="Genomic_DNA"/>
</dbReference>
<dbReference type="Proteomes" id="UP000027432">
    <property type="component" value="Unassembled WGS sequence"/>
</dbReference>
<keyword evidence="3" id="KW-0804">Transcription</keyword>
<dbReference type="InterPro" id="IPR000595">
    <property type="entry name" value="cNMP-bd_dom"/>
</dbReference>
<dbReference type="InterPro" id="IPR050397">
    <property type="entry name" value="Env_Response_Regulators"/>
</dbReference>
<dbReference type="PROSITE" id="PS50042">
    <property type="entry name" value="CNMP_BINDING_3"/>
    <property type="match status" value="1"/>
</dbReference>
<evidence type="ECO:0000259" key="5">
    <source>
        <dbReference type="PROSITE" id="PS51063"/>
    </source>
</evidence>
<dbReference type="AlphaFoldDB" id="A0A074J7V4"/>
<evidence type="ECO:0000259" key="4">
    <source>
        <dbReference type="PROSITE" id="PS50042"/>
    </source>
</evidence>
<comment type="caution">
    <text evidence="6">The sequence shown here is derived from an EMBL/GenBank/DDBJ whole genome shotgun (WGS) entry which is preliminary data.</text>
</comment>